<evidence type="ECO:0000256" key="1">
    <source>
        <dbReference type="SAM" id="Phobius"/>
    </source>
</evidence>
<organism evidence="2 3">
    <name type="scientific">Sphingosinicella soli</name>
    <dbReference type="NCBI Taxonomy" id="333708"/>
    <lineage>
        <taxon>Bacteria</taxon>
        <taxon>Pseudomonadati</taxon>
        <taxon>Pseudomonadota</taxon>
        <taxon>Alphaproteobacteria</taxon>
        <taxon>Sphingomonadales</taxon>
        <taxon>Sphingosinicellaceae</taxon>
        <taxon>Sphingosinicella</taxon>
    </lineage>
</organism>
<gene>
    <name evidence="2" type="ORF">GGQ98_002057</name>
</gene>
<keyword evidence="1" id="KW-0472">Membrane</keyword>
<accession>A0A7W7B3S1</accession>
<keyword evidence="2" id="KW-0282">Flagellum</keyword>
<keyword evidence="1" id="KW-0812">Transmembrane</keyword>
<protein>
    <submittedName>
        <fullName evidence="2">Flagellar basal body-associated protein FliL</fullName>
    </submittedName>
</protein>
<dbReference type="AlphaFoldDB" id="A0A7W7B3S1"/>
<feature type="transmembrane region" description="Helical" evidence="1">
    <location>
        <begin position="16"/>
        <end position="36"/>
    </location>
</feature>
<reference evidence="2 3" key="1">
    <citation type="submission" date="2020-08" db="EMBL/GenBank/DDBJ databases">
        <title>Genomic Encyclopedia of Type Strains, Phase IV (KMG-IV): sequencing the most valuable type-strain genomes for metagenomic binning, comparative biology and taxonomic classification.</title>
        <authorList>
            <person name="Goeker M."/>
        </authorList>
    </citation>
    <scope>NUCLEOTIDE SEQUENCE [LARGE SCALE GENOMIC DNA]</scope>
    <source>
        <strain evidence="2 3">DSM 17328</strain>
    </source>
</reference>
<comment type="caution">
    <text evidence="2">The sequence shown here is derived from an EMBL/GenBank/DDBJ whole genome shotgun (WGS) entry which is preliminary data.</text>
</comment>
<dbReference type="RefSeq" id="WP_184068977.1">
    <property type="nucleotide sequence ID" value="NZ_JACHNZ010000021.1"/>
</dbReference>
<dbReference type="Proteomes" id="UP000566324">
    <property type="component" value="Unassembled WGS sequence"/>
</dbReference>
<keyword evidence="1" id="KW-1133">Transmembrane helix</keyword>
<sequence>MQDQGQSGGKRRSTRLLVITIAIIIVVAAVLGYFVVDILETATSAMKGR</sequence>
<proteinExistence type="predicted"/>
<evidence type="ECO:0000313" key="2">
    <source>
        <dbReference type="EMBL" id="MBB4632432.1"/>
    </source>
</evidence>
<name>A0A7W7B3S1_9SPHN</name>
<keyword evidence="2" id="KW-0966">Cell projection</keyword>
<keyword evidence="3" id="KW-1185">Reference proteome</keyword>
<dbReference type="EMBL" id="JACHNZ010000021">
    <property type="protein sequence ID" value="MBB4632432.1"/>
    <property type="molecule type" value="Genomic_DNA"/>
</dbReference>
<keyword evidence="2" id="KW-0969">Cilium</keyword>
<evidence type="ECO:0000313" key="3">
    <source>
        <dbReference type="Proteomes" id="UP000566324"/>
    </source>
</evidence>